<dbReference type="EMBL" id="CP025197">
    <property type="protein sequence ID" value="AUG56749.1"/>
    <property type="molecule type" value="Genomic_DNA"/>
</dbReference>
<accession>A0A2K9E049</accession>
<evidence type="ECO:0000313" key="2">
    <source>
        <dbReference type="Proteomes" id="UP000233534"/>
    </source>
</evidence>
<name>A0A2K9E049_9FIRM</name>
<reference evidence="1 2" key="1">
    <citation type="submission" date="2017-12" db="EMBL/GenBank/DDBJ databases">
        <title>Complete genome sequence of Herbivorax saccincola GGR1, a novel Cellulosome-producing hydrolytic bacterium in a thermophilic biogas plant, established by Illumina and Nanopore MinION sequencing.</title>
        <authorList>
            <person name="Pechtl A."/>
            <person name="Ruckert C."/>
            <person name="Koeck D.E."/>
            <person name="Maus I."/>
            <person name="Winkler A."/>
            <person name="Kalinowski J."/>
            <person name="Puhler A."/>
            <person name="Schwarz W.W."/>
            <person name="Zverlov V.V."/>
            <person name="Schluter A."/>
            <person name="Liebl W."/>
        </authorList>
    </citation>
    <scope>NUCLEOTIDE SEQUENCE [LARGE SCALE GENOMIC DNA]</scope>
    <source>
        <strain evidence="2">SR1</strain>
    </source>
</reference>
<sequence length="190" mass="21656">MGRLDKEKLIQEVREKGVEITNINDLMKINMKYRDLVPILLKHLNEVTDESDKEFIVRCLGVKGFVEAAKPLISEFYKSNNVSFKWAIGNSLSIIADEESLPEMIKIAQEKEHGIARQMIVDGLGAFKREDVKSVLVKLLNDDDVVGHAISGISKTGDKDLIKYIEPFITYKIKWIRNEARKAIKKLEKA</sequence>
<proteinExistence type="predicted"/>
<organism evidence="1 2">
    <name type="scientific">Acetivibrio saccincola</name>
    <dbReference type="NCBI Taxonomy" id="1677857"/>
    <lineage>
        <taxon>Bacteria</taxon>
        <taxon>Bacillati</taxon>
        <taxon>Bacillota</taxon>
        <taxon>Clostridia</taxon>
        <taxon>Eubacteriales</taxon>
        <taxon>Oscillospiraceae</taxon>
        <taxon>Acetivibrio</taxon>
    </lineage>
</organism>
<evidence type="ECO:0008006" key="3">
    <source>
        <dbReference type="Google" id="ProtNLM"/>
    </source>
</evidence>
<evidence type="ECO:0000313" key="1">
    <source>
        <dbReference type="EMBL" id="AUG56749.1"/>
    </source>
</evidence>
<dbReference type="InterPro" id="IPR011989">
    <property type="entry name" value="ARM-like"/>
</dbReference>
<gene>
    <name evidence="1" type="ORF">HVS_04030</name>
</gene>
<keyword evidence="2" id="KW-1185">Reference proteome</keyword>
<dbReference type="SUPFAM" id="SSF48371">
    <property type="entry name" value="ARM repeat"/>
    <property type="match status" value="1"/>
</dbReference>
<dbReference type="InterPro" id="IPR016024">
    <property type="entry name" value="ARM-type_fold"/>
</dbReference>
<protein>
    <recommendedName>
        <fullName evidence="3">HEAT repeat domain-containing protein</fullName>
    </recommendedName>
</protein>
<dbReference type="AlphaFoldDB" id="A0A2K9E049"/>
<dbReference type="Proteomes" id="UP000233534">
    <property type="component" value="Chromosome"/>
</dbReference>
<dbReference type="KEGG" id="hsc:HVS_04030"/>
<dbReference type="Gene3D" id="1.25.10.10">
    <property type="entry name" value="Leucine-rich Repeat Variant"/>
    <property type="match status" value="1"/>
</dbReference>
<dbReference type="Pfam" id="PF13646">
    <property type="entry name" value="HEAT_2"/>
    <property type="match status" value="1"/>
</dbReference>
<dbReference type="RefSeq" id="WP_101299467.1">
    <property type="nucleotide sequence ID" value="NZ_CP025197.1"/>
</dbReference>